<dbReference type="PANTHER" id="PTHR43009:SF10">
    <property type="entry name" value="HOMOGENTISATE SOLANESYLTRANSFERASE, CHLOROPLASTIC"/>
    <property type="match status" value="1"/>
</dbReference>
<feature type="transmembrane region" description="Helical" evidence="10">
    <location>
        <begin position="176"/>
        <end position="198"/>
    </location>
</feature>
<evidence type="ECO:0000313" key="12">
    <source>
        <dbReference type="Proteomes" id="UP001187192"/>
    </source>
</evidence>
<feature type="transmembrane region" description="Helical" evidence="10">
    <location>
        <begin position="77"/>
        <end position="95"/>
    </location>
</feature>
<keyword evidence="4" id="KW-0934">Plastid</keyword>
<evidence type="ECO:0000313" key="11">
    <source>
        <dbReference type="EMBL" id="GMN39643.1"/>
    </source>
</evidence>
<dbReference type="GO" id="GO:0031969">
    <property type="term" value="C:chloroplast membrane"/>
    <property type="evidence" value="ECO:0007669"/>
    <property type="project" value="UniProtKB-SubCell"/>
</dbReference>
<evidence type="ECO:0000256" key="8">
    <source>
        <dbReference type="ARBA" id="ARBA00022989"/>
    </source>
</evidence>
<gene>
    <name evidence="11" type="ORF">TIFTF001_008868</name>
</gene>
<evidence type="ECO:0000256" key="6">
    <source>
        <dbReference type="ARBA" id="ARBA00022692"/>
    </source>
</evidence>
<reference evidence="11" key="1">
    <citation type="submission" date="2023-07" db="EMBL/GenBank/DDBJ databases">
        <title>draft genome sequence of fig (Ficus carica).</title>
        <authorList>
            <person name="Takahashi T."/>
            <person name="Nishimura K."/>
        </authorList>
    </citation>
    <scope>NUCLEOTIDE SEQUENCE</scope>
</reference>
<keyword evidence="5" id="KW-0808">Transferase</keyword>
<name>A0AA88A5S4_FICCA</name>
<comment type="subcellular location">
    <subcellularLocation>
        <location evidence="1">Plastid</location>
        <location evidence="1">Chloroplast membrane</location>
        <topology evidence="1">Multi-pass membrane protein</topology>
    </subcellularLocation>
</comment>
<keyword evidence="12" id="KW-1185">Reference proteome</keyword>
<evidence type="ECO:0000256" key="9">
    <source>
        <dbReference type="ARBA" id="ARBA00023136"/>
    </source>
</evidence>
<dbReference type="Gene3D" id="1.10.357.140">
    <property type="entry name" value="UbiA prenyltransferase"/>
    <property type="match status" value="1"/>
</dbReference>
<keyword evidence="7" id="KW-0809">Transit peptide</keyword>
<protein>
    <recommendedName>
        <fullName evidence="13">Prenyltransferase</fullName>
    </recommendedName>
</protein>
<keyword evidence="6 10" id="KW-0812">Transmembrane</keyword>
<evidence type="ECO:0000256" key="1">
    <source>
        <dbReference type="ARBA" id="ARBA00004508"/>
    </source>
</evidence>
<evidence type="ECO:0000256" key="5">
    <source>
        <dbReference type="ARBA" id="ARBA00022679"/>
    </source>
</evidence>
<keyword evidence="9 10" id="KW-0472">Membrane</keyword>
<dbReference type="EMBL" id="BTGU01000009">
    <property type="protein sequence ID" value="GMN39643.1"/>
    <property type="molecule type" value="Genomic_DNA"/>
</dbReference>
<evidence type="ECO:0008006" key="13">
    <source>
        <dbReference type="Google" id="ProtNLM"/>
    </source>
</evidence>
<dbReference type="Proteomes" id="UP001187192">
    <property type="component" value="Unassembled WGS sequence"/>
</dbReference>
<dbReference type="AlphaFoldDB" id="A0AA88A5S4"/>
<dbReference type="GO" id="GO:0016765">
    <property type="term" value="F:transferase activity, transferring alkyl or aryl (other than methyl) groups"/>
    <property type="evidence" value="ECO:0007669"/>
    <property type="project" value="InterPro"/>
</dbReference>
<organism evidence="11 12">
    <name type="scientific">Ficus carica</name>
    <name type="common">Common fig</name>
    <dbReference type="NCBI Taxonomy" id="3494"/>
    <lineage>
        <taxon>Eukaryota</taxon>
        <taxon>Viridiplantae</taxon>
        <taxon>Streptophyta</taxon>
        <taxon>Embryophyta</taxon>
        <taxon>Tracheophyta</taxon>
        <taxon>Spermatophyta</taxon>
        <taxon>Magnoliopsida</taxon>
        <taxon>eudicotyledons</taxon>
        <taxon>Gunneridae</taxon>
        <taxon>Pentapetalae</taxon>
        <taxon>rosids</taxon>
        <taxon>fabids</taxon>
        <taxon>Rosales</taxon>
        <taxon>Moraceae</taxon>
        <taxon>Ficeae</taxon>
        <taxon>Ficus</taxon>
    </lineage>
</organism>
<proteinExistence type="inferred from homology"/>
<keyword evidence="8 10" id="KW-1133">Transmembrane helix</keyword>
<evidence type="ECO:0000256" key="4">
    <source>
        <dbReference type="ARBA" id="ARBA00022640"/>
    </source>
</evidence>
<dbReference type="PANTHER" id="PTHR43009">
    <property type="entry name" value="HOMOGENTISATE SOLANESYLTRANSFERASE, CHLOROPLASTIC"/>
    <property type="match status" value="1"/>
</dbReference>
<sequence length="335" mass="37711">MIKKAAQVDSADSDHPVLAKAPVNSAGLDSVLHNVSRFAVGCYKFARPYALHQAILSNICLYARVLVENPQFFKWHVLLKAFPGYIAIILAYAYYNGINQIFDIDIDRVNKPYLPIPAGDISLKEAWFLMIFDVVVGLLILRWMNADLITTSLYCLGLVLATFYSTPPFRFKASSLATIIVIPLITGIIQNVGVLYAARTSLGLPFWWSPSTVFITAFVTVFFVPVSLIKDLTDVEGDMKHNIRTFTAMIGHRNIAFISTGLLLVNYIGAMAASIYMPQAFNRHVMLPFHAILSLWLIFEAWNLDKANYAKEASANFFQFLWKLLGLEFIMFPFM</sequence>
<comment type="caution">
    <text evidence="11">The sequence shown here is derived from an EMBL/GenBank/DDBJ whole genome shotgun (WGS) entry which is preliminary data.</text>
</comment>
<evidence type="ECO:0000256" key="2">
    <source>
        <dbReference type="ARBA" id="ARBA00005985"/>
    </source>
</evidence>
<evidence type="ECO:0000256" key="7">
    <source>
        <dbReference type="ARBA" id="ARBA00022946"/>
    </source>
</evidence>
<evidence type="ECO:0000256" key="10">
    <source>
        <dbReference type="SAM" id="Phobius"/>
    </source>
</evidence>
<keyword evidence="3" id="KW-0150">Chloroplast</keyword>
<comment type="similarity">
    <text evidence="2">Belongs to the UbiA prenyltransferase family.</text>
</comment>
<dbReference type="Pfam" id="PF01040">
    <property type="entry name" value="UbiA"/>
    <property type="match status" value="1"/>
</dbReference>
<feature type="transmembrane region" description="Helical" evidence="10">
    <location>
        <begin position="121"/>
        <end position="141"/>
    </location>
</feature>
<dbReference type="InterPro" id="IPR044878">
    <property type="entry name" value="UbiA_sf"/>
</dbReference>
<evidence type="ECO:0000256" key="3">
    <source>
        <dbReference type="ARBA" id="ARBA00022528"/>
    </source>
</evidence>
<feature type="transmembrane region" description="Helical" evidence="10">
    <location>
        <begin position="255"/>
        <end position="273"/>
    </location>
</feature>
<feature type="transmembrane region" description="Helical" evidence="10">
    <location>
        <begin position="205"/>
        <end position="229"/>
    </location>
</feature>
<dbReference type="InterPro" id="IPR000537">
    <property type="entry name" value="UbiA_prenyltransferase"/>
</dbReference>
<accession>A0AA88A5S4</accession>
<feature type="transmembrane region" description="Helical" evidence="10">
    <location>
        <begin position="148"/>
        <end position="164"/>
    </location>
</feature>